<evidence type="ECO:0000313" key="3">
    <source>
        <dbReference type="Proteomes" id="UP001164929"/>
    </source>
</evidence>
<sequence>MNTKHDAACRLMKYPADPGRNWLDESTTHKICPKKARNLIMFRVIQRKALYSCFSCNSNKSIPIELSIHTPSPTNHNQTQDHCNNAKT</sequence>
<gene>
    <name evidence="2" type="ORF">NC653_029602</name>
</gene>
<protein>
    <submittedName>
        <fullName evidence="2">Uncharacterized protein</fullName>
    </submittedName>
</protein>
<name>A0AAD6M3K4_9ROSI</name>
<dbReference type="AlphaFoldDB" id="A0AAD6M3K4"/>
<evidence type="ECO:0000313" key="2">
    <source>
        <dbReference type="EMBL" id="KAJ6977759.1"/>
    </source>
</evidence>
<reference evidence="2" key="1">
    <citation type="journal article" date="2023" name="Mol. Ecol. Resour.">
        <title>Chromosome-level genome assembly of a triploid poplar Populus alba 'Berolinensis'.</title>
        <authorList>
            <person name="Chen S."/>
            <person name="Yu Y."/>
            <person name="Wang X."/>
            <person name="Wang S."/>
            <person name="Zhang T."/>
            <person name="Zhou Y."/>
            <person name="He R."/>
            <person name="Meng N."/>
            <person name="Wang Y."/>
            <person name="Liu W."/>
            <person name="Liu Z."/>
            <person name="Liu J."/>
            <person name="Guo Q."/>
            <person name="Huang H."/>
            <person name="Sederoff R.R."/>
            <person name="Wang G."/>
            <person name="Qu G."/>
            <person name="Chen S."/>
        </authorList>
    </citation>
    <scope>NUCLEOTIDE SEQUENCE</scope>
    <source>
        <strain evidence="2">SC-2020</strain>
    </source>
</reference>
<evidence type="ECO:0000256" key="1">
    <source>
        <dbReference type="SAM" id="MobiDB-lite"/>
    </source>
</evidence>
<proteinExistence type="predicted"/>
<comment type="caution">
    <text evidence="2">The sequence shown here is derived from an EMBL/GenBank/DDBJ whole genome shotgun (WGS) entry which is preliminary data.</text>
</comment>
<feature type="region of interest" description="Disordered" evidence="1">
    <location>
        <begin position="69"/>
        <end position="88"/>
    </location>
</feature>
<keyword evidence="3" id="KW-1185">Reference proteome</keyword>
<dbReference type="Proteomes" id="UP001164929">
    <property type="component" value="Chromosome 12"/>
</dbReference>
<dbReference type="EMBL" id="JAQIZT010000012">
    <property type="protein sequence ID" value="KAJ6977759.1"/>
    <property type="molecule type" value="Genomic_DNA"/>
</dbReference>
<accession>A0AAD6M3K4</accession>
<organism evidence="2 3">
    <name type="scientific">Populus alba x Populus x berolinensis</name>
    <dbReference type="NCBI Taxonomy" id="444605"/>
    <lineage>
        <taxon>Eukaryota</taxon>
        <taxon>Viridiplantae</taxon>
        <taxon>Streptophyta</taxon>
        <taxon>Embryophyta</taxon>
        <taxon>Tracheophyta</taxon>
        <taxon>Spermatophyta</taxon>
        <taxon>Magnoliopsida</taxon>
        <taxon>eudicotyledons</taxon>
        <taxon>Gunneridae</taxon>
        <taxon>Pentapetalae</taxon>
        <taxon>rosids</taxon>
        <taxon>fabids</taxon>
        <taxon>Malpighiales</taxon>
        <taxon>Salicaceae</taxon>
        <taxon>Saliceae</taxon>
        <taxon>Populus</taxon>
    </lineage>
</organism>